<evidence type="ECO:0000256" key="3">
    <source>
        <dbReference type="ARBA" id="ARBA00023125"/>
    </source>
</evidence>
<dbReference type="GO" id="GO:0005634">
    <property type="term" value="C:nucleus"/>
    <property type="evidence" value="ECO:0007669"/>
    <property type="project" value="UniProtKB-SubCell"/>
</dbReference>
<proteinExistence type="predicted"/>
<dbReference type="GO" id="GO:0000981">
    <property type="term" value="F:DNA-binding transcription factor activity, RNA polymerase II-specific"/>
    <property type="evidence" value="ECO:0007669"/>
    <property type="project" value="TreeGrafter"/>
</dbReference>
<accession>A0AAN6Y6I0</accession>
<sequence length="118" mass="12954">MLSSQSPTCESVAGPTADGNPGSVNGGDMGRDGEKGGRLTEEEKKSNHIASEQKRRMAIREGFDKLSTIVPGLEGQARSEALVLRSTVDYMEKKLMERRQLIMDCEMNGIPVDPQMRK</sequence>
<dbReference type="GO" id="GO:0046983">
    <property type="term" value="F:protein dimerization activity"/>
    <property type="evidence" value="ECO:0007669"/>
    <property type="project" value="InterPro"/>
</dbReference>
<dbReference type="PANTHER" id="PTHR15741:SF39">
    <property type="entry name" value="BHLH TRANSCRIPTION FACTOR (EUROFUNG)"/>
    <property type="match status" value="1"/>
</dbReference>
<keyword evidence="5" id="KW-0539">Nucleus</keyword>
<dbReference type="SUPFAM" id="SSF47459">
    <property type="entry name" value="HLH, helix-loop-helix DNA-binding domain"/>
    <property type="match status" value="1"/>
</dbReference>
<evidence type="ECO:0000256" key="6">
    <source>
        <dbReference type="SAM" id="MobiDB-lite"/>
    </source>
</evidence>
<feature type="domain" description="BHLH" evidence="7">
    <location>
        <begin position="43"/>
        <end position="94"/>
    </location>
</feature>
<dbReference type="InterPro" id="IPR011598">
    <property type="entry name" value="bHLH_dom"/>
</dbReference>
<evidence type="ECO:0000256" key="5">
    <source>
        <dbReference type="ARBA" id="ARBA00023242"/>
    </source>
</evidence>
<evidence type="ECO:0000313" key="8">
    <source>
        <dbReference type="EMBL" id="KAK4212805.1"/>
    </source>
</evidence>
<keyword evidence="2" id="KW-0805">Transcription regulation</keyword>
<dbReference type="Pfam" id="PF00010">
    <property type="entry name" value="HLH"/>
    <property type="match status" value="1"/>
</dbReference>
<keyword evidence="9" id="KW-1185">Reference proteome</keyword>
<dbReference type="SMART" id="SM00353">
    <property type="entry name" value="HLH"/>
    <property type="match status" value="1"/>
</dbReference>
<comment type="subcellular location">
    <subcellularLocation>
        <location evidence="1">Nucleus</location>
    </subcellularLocation>
</comment>
<dbReference type="PROSITE" id="PS50888">
    <property type="entry name" value="BHLH"/>
    <property type="match status" value="1"/>
</dbReference>
<dbReference type="Gene3D" id="4.10.280.10">
    <property type="entry name" value="Helix-loop-helix DNA-binding domain"/>
    <property type="match status" value="1"/>
</dbReference>
<gene>
    <name evidence="8" type="ORF">QBC37DRAFT_287245</name>
</gene>
<feature type="region of interest" description="Disordered" evidence="6">
    <location>
        <begin position="1"/>
        <end position="55"/>
    </location>
</feature>
<evidence type="ECO:0000256" key="4">
    <source>
        <dbReference type="ARBA" id="ARBA00023163"/>
    </source>
</evidence>
<dbReference type="PANTHER" id="PTHR15741">
    <property type="entry name" value="BASIC HELIX-LOOP-HELIX ZIP TRANSCRIPTION FACTOR"/>
    <property type="match status" value="1"/>
</dbReference>
<dbReference type="InterPro" id="IPR052207">
    <property type="entry name" value="Max-like/E-box_TFs"/>
</dbReference>
<comment type="caution">
    <text evidence="8">The sequence shown here is derived from an EMBL/GenBank/DDBJ whole genome shotgun (WGS) entry which is preliminary data.</text>
</comment>
<evidence type="ECO:0000256" key="2">
    <source>
        <dbReference type="ARBA" id="ARBA00023015"/>
    </source>
</evidence>
<dbReference type="Proteomes" id="UP001301769">
    <property type="component" value="Unassembled WGS sequence"/>
</dbReference>
<dbReference type="InterPro" id="IPR036638">
    <property type="entry name" value="HLH_DNA-bd_sf"/>
</dbReference>
<name>A0AAN6Y6I0_9PEZI</name>
<organism evidence="8 9">
    <name type="scientific">Rhypophila decipiens</name>
    <dbReference type="NCBI Taxonomy" id="261697"/>
    <lineage>
        <taxon>Eukaryota</taxon>
        <taxon>Fungi</taxon>
        <taxon>Dikarya</taxon>
        <taxon>Ascomycota</taxon>
        <taxon>Pezizomycotina</taxon>
        <taxon>Sordariomycetes</taxon>
        <taxon>Sordariomycetidae</taxon>
        <taxon>Sordariales</taxon>
        <taxon>Naviculisporaceae</taxon>
        <taxon>Rhypophila</taxon>
    </lineage>
</organism>
<dbReference type="AlphaFoldDB" id="A0AAN6Y6I0"/>
<evidence type="ECO:0000313" key="9">
    <source>
        <dbReference type="Proteomes" id="UP001301769"/>
    </source>
</evidence>
<keyword evidence="3" id="KW-0238">DNA-binding</keyword>
<dbReference type="GO" id="GO:0000978">
    <property type="term" value="F:RNA polymerase II cis-regulatory region sequence-specific DNA binding"/>
    <property type="evidence" value="ECO:0007669"/>
    <property type="project" value="TreeGrafter"/>
</dbReference>
<dbReference type="EMBL" id="MU858120">
    <property type="protein sequence ID" value="KAK4212805.1"/>
    <property type="molecule type" value="Genomic_DNA"/>
</dbReference>
<keyword evidence="4" id="KW-0804">Transcription</keyword>
<feature type="compositionally biased region" description="Basic and acidic residues" evidence="6">
    <location>
        <begin position="29"/>
        <end position="55"/>
    </location>
</feature>
<reference evidence="8" key="1">
    <citation type="journal article" date="2023" name="Mol. Phylogenet. Evol.">
        <title>Genome-scale phylogeny and comparative genomics of the fungal order Sordariales.</title>
        <authorList>
            <person name="Hensen N."/>
            <person name="Bonometti L."/>
            <person name="Westerberg I."/>
            <person name="Brannstrom I.O."/>
            <person name="Guillou S."/>
            <person name="Cros-Aarteil S."/>
            <person name="Calhoun S."/>
            <person name="Haridas S."/>
            <person name="Kuo A."/>
            <person name="Mondo S."/>
            <person name="Pangilinan J."/>
            <person name="Riley R."/>
            <person name="LaButti K."/>
            <person name="Andreopoulos B."/>
            <person name="Lipzen A."/>
            <person name="Chen C."/>
            <person name="Yan M."/>
            <person name="Daum C."/>
            <person name="Ng V."/>
            <person name="Clum A."/>
            <person name="Steindorff A."/>
            <person name="Ohm R.A."/>
            <person name="Martin F."/>
            <person name="Silar P."/>
            <person name="Natvig D.O."/>
            <person name="Lalanne C."/>
            <person name="Gautier V."/>
            <person name="Ament-Velasquez S.L."/>
            <person name="Kruys A."/>
            <person name="Hutchinson M.I."/>
            <person name="Powell A.J."/>
            <person name="Barry K."/>
            <person name="Miller A.N."/>
            <person name="Grigoriev I.V."/>
            <person name="Debuchy R."/>
            <person name="Gladieux P."/>
            <person name="Hiltunen Thoren M."/>
            <person name="Johannesson H."/>
        </authorList>
    </citation>
    <scope>NUCLEOTIDE SEQUENCE</scope>
    <source>
        <strain evidence="8">PSN293</strain>
    </source>
</reference>
<reference evidence="8" key="2">
    <citation type="submission" date="2023-05" db="EMBL/GenBank/DDBJ databases">
        <authorList>
            <consortium name="Lawrence Berkeley National Laboratory"/>
            <person name="Steindorff A."/>
            <person name="Hensen N."/>
            <person name="Bonometti L."/>
            <person name="Westerberg I."/>
            <person name="Brannstrom I.O."/>
            <person name="Guillou S."/>
            <person name="Cros-Aarteil S."/>
            <person name="Calhoun S."/>
            <person name="Haridas S."/>
            <person name="Kuo A."/>
            <person name="Mondo S."/>
            <person name="Pangilinan J."/>
            <person name="Riley R."/>
            <person name="Labutti K."/>
            <person name="Andreopoulos B."/>
            <person name="Lipzen A."/>
            <person name="Chen C."/>
            <person name="Yanf M."/>
            <person name="Daum C."/>
            <person name="Ng V."/>
            <person name="Clum A."/>
            <person name="Ohm R."/>
            <person name="Martin F."/>
            <person name="Silar P."/>
            <person name="Natvig D."/>
            <person name="Lalanne C."/>
            <person name="Gautier V."/>
            <person name="Ament-Velasquez S.L."/>
            <person name="Kruys A."/>
            <person name="Hutchinson M.I."/>
            <person name="Powell A.J."/>
            <person name="Barry K."/>
            <person name="Miller A.N."/>
            <person name="Grigoriev I.V."/>
            <person name="Debuchy R."/>
            <person name="Gladieux P."/>
            <person name="Thoren M.H."/>
            <person name="Johannesson H."/>
        </authorList>
    </citation>
    <scope>NUCLEOTIDE SEQUENCE</scope>
    <source>
        <strain evidence="8">PSN293</strain>
    </source>
</reference>
<evidence type="ECO:0000256" key="1">
    <source>
        <dbReference type="ARBA" id="ARBA00004123"/>
    </source>
</evidence>
<protein>
    <recommendedName>
        <fullName evidence="7">BHLH domain-containing protein</fullName>
    </recommendedName>
</protein>
<evidence type="ECO:0000259" key="7">
    <source>
        <dbReference type="PROSITE" id="PS50888"/>
    </source>
</evidence>